<dbReference type="Gene3D" id="1.25.40.420">
    <property type="match status" value="1"/>
</dbReference>
<dbReference type="OMA" id="KIRLAWM"/>
<evidence type="ECO:0000259" key="5">
    <source>
        <dbReference type="PROSITE" id="PS50097"/>
    </source>
</evidence>
<dbReference type="PROSITE" id="PS50097">
    <property type="entry name" value="BTB"/>
    <property type="match status" value="1"/>
</dbReference>
<accession>A0A067QVB8</accession>
<dbReference type="FunFam" id="1.25.40.420:FF:000001">
    <property type="entry name" value="Kelch-like family member 12"/>
    <property type="match status" value="1"/>
</dbReference>
<comment type="function">
    <text evidence="4">Probable substrate-specific adapter of an E3 ubiquitin-protein ligase complex which mediates the ubiquitination and subsequent proteasomal degradation of target proteins. May have a role in synapse differentiation and growth.</text>
</comment>
<evidence type="ECO:0000313" key="6">
    <source>
        <dbReference type="EMBL" id="KDR14136.1"/>
    </source>
</evidence>
<dbReference type="Pfam" id="PF07707">
    <property type="entry name" value="BACK"/>
    <property type="match status" value="1"/>
</dbReference>
<reference evidence="6 7" key="1">
    <citation type="journal article" date="2014" name="Nat. Commun.">
        <title>Molecular traces of alternative social organization in a termite genome.</title>
        <authorList>
            <person name="Terrapon N."/>
            <person name="Li C."/>
            <person name="Robertson H.M."/>
            <person name="Ji L."/>
            <person name="Meng X."/>
            <person name="Booth W."/>
            <person name="Chen Z."/>
            <person name="Childers C.P."/>
            <person name="Glastad K.M."/>
            <person name="Gokhale K."/>
            <person name="Gowin J."/>
            <person name="Gronenberg W."/>
            <person name="Hermansen R.A."/>
            <person name="Hu H."/>
            <person name="Hunt B.G."/>
            <person name="Huylmans A.K."/>
            <person name="Khalil S.M."/>
            <person name="Mitchell R.D."/>
            <person name="Munoz-Torres M.C."/>
            <person name="Mustard J.A."/>
            <person name="Pan H."/>
            <person name="Reese J.T."/>
            <person name="Scharf M.E."/>
            <person name="Sun F."/>
            <person name="Vogel H."/>
            <person name="Xiao J."/>
            <person name="Yang W."/>
            <person name="Yang Z."/>
            <person name="Yang Z."/>
            <person name="Zhou J."/>
            <person name="Zhu J."/>
            <person name="Brent C.S."/>
            <person name="Elsik C.G."/>
            <person name="Goodisman M.A."/>
            <person name="Liberles D.A."/>
            <person name="Roe R.M."/>
            <person name="Vargo E.L."/>
            <person name="Vilcinskas A."/>
            <person name="Wang J."/>
            <person name="Bornberg-Bauer E."/>
            <person name="Korb J."/>
            <person name="Zhang G."/>
            <person name="Liebig J."/>
        </authorList>
    </citation>
    <scope>NUCLEOTIDE SEQUENCE [LARGE SCALE GENOMIC DNA]</scope>
    <source>
        <tissue evidence="6">Whole organism</tissue>
    </source>
</reference>
<dbReference type="SMART" id="SM00612">
    <property type="entry name" value="Kelch"/>
    <property type="match status" value="5"/>
</dbReference>
<dbReference type="SUPFAM" id="SSF54695">
    <property type="entry name" value="POZ domain"/>
    <property type="match status" value="1"/>
</dbReference>
<dbReference type="PANTHER" id="PTHR45632:SF17">
    <property type="entry name" value="KELCH-LIKE PROTEIN 31"/>
    <property type="match status" value="1"/>
</dbReference>
<dbReference type="SUPFAM" id="SSF117281">
    <property type="entry name" value="Kelch motif"/>
    <property type="match status" value="1"/>
</dbReference>
<dbReference type="EMBL" id="KK852899">
    <property type="protein sequence ID" value="KDR14136.1"/>
    <property type="molecule type" value="Genomic_DNA"/>
</dbReference>
<evidence type="ECO:0000256" key="3">
    <source>
        <dbReference type="ARBA" id="ARBA00022737"/>
    </source>
</evidence>
<sequence length="538" mass="60630">TEALSSLNDLRQMDLLCDAVLRLEDGGVFRVHKVILSMRSAYFRNLFTTTLHAHEQTDVLLHGVSSDIMAQILDYVYTRKVDINCGNVRQLLVASDYLCVLGVLQLCCQFLQNTMNLGNCIGIMRLARCHSCAGLESHARRFVSRHFAHLSQQSEELLEMSVEELQAIIGADNLNVKDEKLVWDCILRWIDHDTENRKGHIAELMKNVRLGLLDKAFFLEKIRHHPYVRENESCRPVIYEMLHDSDTILANDGEFLTPRFAIPRIPHDILFVIGGWDSTGENIVNCIETYSTRADRWLKAKENDPTGPRVAHGTAVVGFNIYVIGGFDGSDNLFRRFNAVTKTWHEVAPMNDRRSLVSVAVLGGQVYVAGGYTDKGRLKTAERYDYRTNQWSMIASMNTNRSDASATALKDKIYVVGGNSGQQYLASAEVYDPQTNLWTNISPMSATRSGLSCVAYHGRVYAVGGFCSMLCPTSSGEKYDPETDTWTQISEMSNRRGNFAAEVIDDTIFAVGGSIDKNICHVECFDDRRNEWFVYLLV</sequence>
<dbReference type="AlphaFoldDB" id="A0A067QVB8"/>
<dbReference type="eggNOG" id="KOG4441">
    <property type="taxonomic scope" value="Eukaryota"/>
</dbReference>
<evidence type="ECO:0000256" key="4">
    <source>
        <dbReference type="ARBA" id="ARBA00043912"/>
    </source>
</evidence>
<dbReference type="PIRSF" id="PIRSF037037">
    <property type="entry name" value="Kelch-like_protein_gigaxonin"/>
    <property type="match status" value="1"/>
</dbReference>
<dbReference type="InterPro" id="IPR011705">
    <property type="entry name" value="BACK"/>
</dbReference>
<keyword evidence="3" id="KW-0677">Repeat</keyword>
<organism evidence="6 7">
    <name type="scientific">Zootermopsis nevadensis</name>
    <name type="common">Dampwood termite</name>
    <dbReference type="NCBI Taxonomy" id="136037"/>
    <lineage>
        <taxon>Eukaryota</taxon>
        <taxon>Metazoa</taxon>
        <taxon>Ecdysozoa</taxon>
        <taxon>Arthropoda</taxon>
        <taxon>Hexapoda</taxon>
        <taxon>Insecta</taxon>
        <taxon>Pterygota</taxon>
        <taxon>Neoptera</taxon>
        <taxon>Polyneoptera</taxon>
        <taxon>Dictyoptera</taxon>
        <taxon>Blattodea</taxon>
        <taxon>Blattoidea</taxon>
        <taxon>Termitoidae</taxon>
        <taxon>Termopsidae</taxon>
        <taxon>Zootermopsis</taxon>
    </lineage>
</organism>
<dbReference type="Pfam" id="PF01344">
    <property type="entry name" value="Kelch_1"/>
    <property type="match status" value="1"/>
</dbReference>
<dbReference type="UniPathway" id="UPA00143"/>
<dbReference type="InParanoid" id="A0A067QVB8"/>
<evidence type="ECO:0000313" key="7">
    <source>
        <dbReference type="Proteomes" id="UP000027135"/>
    </source>
</evidence>
<dbReference type="GO" id="GO:0005737">
    <property type="term" value="C:cytoplasm"/>
    <property type="evidence" value="ECO:0007669"/>
    <property type="project" value="UniProtKB-ARBA"/>
</dbReference>
<dbReference type="InterPro" id="IPR006652">
    <property type="entry name" value="Kelch_1"/>
</dbReference>
<dbReference type="GO" id="GO:0003779">
    <property type="term" value="F:actin binding"/>
    <property type="evidence" value="ECO:0007669"/>
    <property type="project" value="UniProtKB-KW"/>
</dbReference>
<name>A0A067QVB8_ZOONE</name>
<keyword evidence="2" id="KW-0880">Kelch repeat</keyword>
<feature type="non-terminal residue" evidence="6">
    <location>
        <position position="1"/>
    </location>
</feature>
<evidence type="ECO:0000256" key="1">
    <source>
        <dbReference type="ARBA" id="ARBA00013699"/>
    </source>
</evidence>
<dbReference type="PANTHER" id="PTHR45632">
    <property type="entry name" value="LD33804P"/>
    <property type="match status" value="1"/>
</dbReference>
<dbReference type="Pfam" id="PF00651">
    <property type="entry name" value="BTB"/>
    <property type="match status" value="1"/>
</dbReference>
<dbReference type="GO" id="GO:0016567">
    <property type="term" value="P:protein ubiquitination"/>
    <property type="evidence" value="ECO:0007669"/>
    <property type="project" value="UniProtKB-UniPathway"/>
</dbReference>
<dbReference type="Pfam" id="PF24681">
    <property type="entry name" value="Kelch_KLHDC2_KLHL20_DRC7"/>
    <property type="match status" value="1"/>
</dbReference>
<dbReference type="Proteomes" id="UP000027135">
    <property type="component" value="Unassembled WGS sequence"/>
</dbReference>
<dbReference type="InterPro" id="IPR011333">
    <property type="entry name" value="SKP1/BTB/POZ_sf"/>
</dbReference>
<dbReference type="InterPro" id="IPR015915">
    <property type="entry name" value="Kelch-typ_b-propeller"/>
</dbReference>
<dbReference type="FunCoup" id="A0A067QVB8">
    <property type="interactions" value="1"/>
</dbReference>
<dbReference type="Gene3D" id="2.120.10.80">
    <property type="entry name" value="Kelch-type beta propeller"/>
    <property type="match status" value="1"/>
</dbReference>
<keyword evidence="7" id="KW-1185">Reference proteome</keyword>
<dbReference type="SMART" id="SM00225">
    <property type="entry name" value="BTB"/>
    <property type="match status" value="1"/>
</dbReference>
<gene>
    <name evidence="6" type="ORF">L798_12000</name>
</gene>
<evidence type="ECO:0000256" key="2">
    <source>
        <dbReference type="ARBA" id="ARBA00022441"/>
    </source>
</evidence>
<dbReference type="InterPro" id="IPR017096">
    <property type="entry name" value="BTB-kelch_protein"/>
</dbReference>
<dbReference type="SMART" id="SM00875">
    <property type="entry name" value="BACK"/>
    <property type="match status" value="1"/>
</dbReference>
<dbReference type="InterPro" id="IPR000210">
    <property type="entry name" value="BTB/POZ_dom"/>
</dbReference>
<protein>
    <recommendedName>
        <fullName evidence="1">Kelch-like protein diablo</fullName>
    </recommendedName>
</protein>
<feature type="domain" description="BTB" evidence="5">
    <location>
        <begin position="17"/>
        <end position="85"/>
    </location>
</feature>
<dbReference type="Gene3D" id="3.30.710.10">
    <property type="entry name" value="Potassium Channel Kv1.1, Chain A"/>
    <property type="match status" value="1"/>
</dbReference>
<proteinExistence type="predicted"/>
<dbReference type="STRING" id="136037.A0A067QVB8"/>